<dbReference type="AlphaFoldDB" id="V3ZJA0"/>
<feature type="signal peptide" evidence="2">
    <location>
        <begin position="1"/>
        <end position="24"/>
    </location>
</feature>
<dbReference type="GO" id="GO:0005509">
    <property type="term" value="F:calcium ion binding"/>
    <property type="evidence" value="ECO:0007669"/>
    <property type="project" value="InterPro"/>
</dbReference>
<dbReference type="PROSITE" id="PS50222">
    <property type="entry name" value="EF_HAND_2"/>
    <property type="match status" value="1"/>
</dbReference>
<dbReference type="Proteomes" id="UP000030746">
    <property type="component" value="Unassembled WGS sequence"/>
</dbReference>
<evidence type="ECO:0000259" key="3">
    <source>
        <dbReference type="PROSITE" id="PS50222"/>
    </source>
</evidence>
<evidence type="ECO:0000256" key="1">
    <source>
        <dbReference type="ARBA" id="ARBA00022837"/>
    </source>
</evidence>
<gene>
    <name evidence="4" type="ORF">LOTGIDRAFT_228794</name>
</gene>
<evidence type="ECO:0000313" key="4">
    <source>
        <dbReference type="EMBL" id="ESO91333.1"/>
    </source>
</evidence>
<dbReference type="PROSITE" id="PS00018">
    <property type="entry name" value="EF_HAND_1"/>
    <property type="match status" value="1"/>
</dbReference>
<organism evidence="4 5">
    <name type="scientific">Lottia gigantea</name>
    <name type="common">Giant owl limpet</name>
    <dbReference type="NCBI Taxonomy" id="225164"/>
    <lineage>
        <taxon>Eukaryota</taxon>
        <taxon>Metazoa</taxon>
        <taxon>Spiralia</taxon>
        <taxon>Lophotrochozoa</taxon>
        <taxon>Mollusca</taxon>
        <taxon>Gastropoda</taxon>
        <taxon>Patellogastropoda</taxon>
        <taxon>Lottioidea</taxon>
        <taxon>Lottiidae</taxon>
        <taxon>Lottia</taxon>
    </lineage>
</organism>
<dbReference type="Gene3D" id="1.10.238.10">
    <property type="entry name" value="EF-hand"/>
    <property type="match status" value="1"/>
</dbReference>
<dbReference type="RefSeq" id="XP_009058029.1">
    <property type="nucleotide sequence ID" value="XM_009059781.1"/>
</dbReference>
<dbReference type="EMBL" id="KB202283">
    <property type="protein sequence ID" value="ESO91333.1"/>
    <property type="molecule type" value="Genomic_DNA"/>
</dbReference>
<dbReference type="CTD" id="20247790"/>
<dbReference type="InterPro" id="IPR011992">
    <property type="entry name" value="EF-hand-dom_pair"/>
</dbReference>
<dbReference type="InterPro" id="IPR018247">
    <property type="entry name" value="EF_Hand_1_Ca_BS"/>
</dbReference>
<dbReference type="KEGG" id="lgi:LOTGIDRAFT_228794"/>
<proteinExistence type="predicted"/>
<dbReference type="HOGENOM" id="CLU_139961_0_0_1"/>
<dbReference type="GeneID" id="20247790"/>
<sequence>MIRMKVAVILAVAIVMMIGQDVQSWRLIRDATRAISRAFTPVVRTLTNPKRYPRAVVRRWSRILSGKRSDEAEVDAAFAAATADDMLTADEISELLGLEGQELIDFIAEADINGNGQIDLGEFIAQKAQDD</sequence>
<evidence type="ECO:0000313" key="5">
    <source>
        <dbReference type="Proteomes" id="UP000030746"/>
    </source>
</evidence>
<reference evidence="4 5" key="1">
    <citation type="journal article" date="2013" name="Nature">
        <title>Insights into bilaterian evolution from three spiralian genomes.</title>
        <authorList>
            <person name="Simakov O."/>
            <person name="Marletaz F."/>
            <person name="Cho S.J."/>
            <person name="Edsinger-Gonzales E."/>
            <person name="Havlak P."/>
            <person name="Hellsten U."/>
            <person name="Kuo D.H."/>
            <person name="Larsson T."/>
            <person name="Lv J."/>
            <person name="Arendt D."/>
            <person name="Savage R."/>
            <person name="Osoegawa K."/>
            <person name="de Jong P."/>
            <person name="Grimwood J."/>
            <person name="Chapman J.A."/>
            <person name="Shapiro H."/>
            <person name="Aerts A."/>
            <person name="Otillar R.P."/>
            <person name="Terry A.Y."/>
            <person name="Boore J.L."/>
            <person name="Grigoriev I.V."/>
            <person name="Lindberg D.R."/>
            <person name="Seaver E.C."/>
            <person name="Weisblat D.A."/>
            <person name="Putnam N.H."/>
            <person name="Rokhsar D.S."/>
        </authorList>
    </citation>
    <scope>NUCLEOTIDE SEQUENCE [LARGE SCALE GENOMIC DNA]</scope>
</reference>
<accession>V3ZJA0</accession>
<feature type="domain" description="EF-hand" evidence="3">
    <location>
        <begin position="98"/>
        <end position="131"/>
    </location>
</feature>
<keyword evidence="1" id="KW-0106">Calcium</keyword>
<evidence type="ECO:0000256" key="2">
    <source>
        <dbReference type="SAM" id="SignalP"/>
    </source>
</evidence>
<keyword evidence="5" id="KW-1185">Reference proteome</keyword>
<feature type="chain" id="PRO_5004717792" description="EF-hand domain-containing protein" evidence="2">
    <location>
        <begin position="25"/>
        <end position="131"/>
    </location>
</feature>
<dbReference type="InterPro" id="IPR002048">
    <property type="entry name" value="EF_hand_dom"/>
</dbReference>
<name>V3ZJA0_LOTGI</name>
<keyword evidence="2" id="KW-0732">Signal</keyword>
<dbReference type="SUPFAM" id="SSF47473">
    <property type="entry name" value="EF-hand"/>
    <property type="match status" value="1"/>
</dbReference>
<protein>
    <recommendedName>
        <fullName evidence="3">EF-hand domain-containing protein</fullName>
    </recommendedName>
</protein>